<accession>A0ABW0C0N6</accession>
<evidence type="ECO:0000313" key="3">
    <source>
        <dbReference type="EMBL" id="MFC5192824.1"/>
    </source>
</evidence>
<organism evidence="3 4">
    <name type="scientific">Algoriphagus aquatilis</name>
    <dbReference type="NCBI Taxonomy" id="490186"/>
    <lineage>
        <taxon>Bacteria</taxon>
        <taxon>Pseudomonadati</taxon>
        <taxon>Bacteroidota</taxon>
        <taxon>Cytophagia</taxon>
        <taxon>Cytophagales</taxon>
        <taxon>Cyclobacteriaceae</taxon>
        <taxon>Algoriphagus</taxon>
    </lineage>
</organism>
<sequence length="153" mass="17095">MQALEIIPYSSSLQPHFESINKAWVTKYFSLEPFDIDQLEHPEETILAQGGEIIFAKVGEDILGTVALIPKESGDWEMIKMGVKESAQGKGIGMALGKRLLELAKQKGARRVVLYSNTKLEAALRVYEKLGFTHCNLECGTYGRCNVKMEFVL</sequence>
<dbReference type="InterPro" id="IPR050769">
    <property type="entry name" value="NAT_camello-type"/>
</dbReference>
<dbReference type="EC" id="2.3.-.-" evidence="3"/>
<dbReference type="Pfam" id="PF00583">
    <property type="entry name" value="Acetyltransf_1"/>
    <property type="match status" value="1"/>
</dbReference>
<dbReference type="PANTHER" id="PTHR13947:SF37">
    <property type="entry name" value="LD18367P"/>
    <property type="match status" value="1"/>
</dbReference>
<gene>
    <name evidence="3" type="ORF">ACFPIK_13695</name>
</gene>
<evidence type="ECO:0000259" key="2">
    <source>
        <dbReference type="PROSITE" id="PS51186"/>
    </source>
</evidence>
<protein>
    <submittedName>
        <fullName evidence="3">GNAT family N-acetyltransferase</fullName>
        <ecNumber evidence="3">2.3.-.-</ecNumber>
    </submittedName>
</protein>
<evidence type="ECO:0000313" key="4">
    <source>
        <dbReference type="Proteomes" id="UP001596163"/>
    </source>
</evidence>
<name>A0ABW0C0N6_9BACT</name>
<dbReference type="PROSITE" id="PS51186">
    <property type="entry name" value="GNAT"/>
    <property type="match status" value="1"/>
</dbReference>
<dbReference type="EMBL" id="JBHSKS010000011">
    <property type="protein sequence ID" value="MFC5192824.1"/>
    <property type="molecule type" value="Genomic_DNA"/>
</dbReference>
<keyword evidence="3" id="KW-0012">Acyltransferase</keyword>
<evidence type="ECO:0000256" key="1">
    <source>
        <dbReference type="ARBA" id="ARBA00022679"/>
    </source>
</evidence>
<dbReference type="InterPro" id="IPR016181">
    <property type="entry name" value="Acyl_CoA_acyltransferase"/>
</dbReference>
<dbReference type="GO" id="GO:0016746">
    <property type="term" value="F:acyltransferase activity"/>
    <property type="evidence" value="ECO:0007669"/>
    <property type="project" value="UniProtKB-KW"/>
</dbReference>
<proteinExistence type="predicted"/>
<dbReference type="Proteomes" id="UP001596163">
    <property type="component" value="Unassembled WGS sequence"/>
</dbReference>
<dbReference type="PANTHER" id="PTHR13947">
    <property type="entry name" value="GNAT FAMILY N-ACETYLTRANSFERASE"/>
    <property type="match status" value="1"/>
</dbReference>
<feature type="domain" description="N-acetyltransferase" evidence="2">
    <location>
        <begin position="4"/>
        <end position="153"/>
    </location>
</feature>
<keyword evidence="1 3" id="KW-0808">Transferase</keyword>
<keyword evidence="4" id="KW-1185">Reference proteome</keyword>
<dbReference type="InterPro" id="IPR000182">
    <property type="entry name" value="GNAT_dom"/>
</dbReference>
<dbReference type="SUPFAM" id="SSF55729">
    <property type="entry name" value="Acyl-CoA N-acyltransferases (Nat)"/>
    <property type="match status" value="1"/>
</dbReference>
<dbReference type="Gene3D" id="3.40.630.30">
    <property type="match status" value="1"/>
</dbReference>
<reference evidence="4" key="1">
    <citation type="journal article" date="2019" name="Int. J. Syst. Evol. Microbiol.">
        <title>The Global Catalogue of Microorganisms (GCM) 10K type strain sequencing project: providing services to taxonomists for standard genome sequencing and annotation.</title>
        <authorList>
            <consortium name="The Broad Institute Genomics Platform"/>
            <consortium name="The Broad Institute Genome Sequencing Center for Infectious Disease"/>
            <person name="Wu L."/>
            <person name="Ma J."/>
        </authorList>
    </citation>
    <scope>NUCLEOTIDE SEQUENCE [LARGE SCALE GENOMIC DNA]</scope>
    <source>
        <strain evidence="4">CGMCC 1.7030</strain>
    </source>
</reference>
<comment type="caution">
    <text evidence="3">The sequence shown here is derived from an EMBL/GenBank/DDBJ whole genome shotgun (WGS) entry which is preliminary data.</text>
</comment>
<dbReference type="RefSeq" id="WP_377916213.1">
    <property type="nucleotide sequence ID" value="NZ_JBHSKS010000011.1"/>
</dbReference>
<dbReference type="CDD" id="cd04301">
    <property type="entry name" value="NAT_SF"/>
    <property type="match status" value="1"/>
</dbReference>